<dbReference type="PANTHER" id="PTHR11514:SF115">
    <property type="entry name" value="TRANSCRIPTION FACTOR"/>
    <property type="match status" value="1"/>
</dbReference>
<dbReference type="GO" id="GO:0005634">
    <property type="term" value="C:nucleus"/>
    <property type="evidence" value="ECO:0007669"/>
    <property type="project" value="UniProtKB-SubCell"/>
</dbReference>
<evidence type="ECO:0000256" key="5">
    <source>
        <dbReference type="RuleBase" id="RU369104"/>
    </source>
</evidence>
<accession>A0A843XRF0</accession>
<dbReference type="SUPFAM" id="SSF47459">
    <property type="entry name" value="HLH, helix-loop-helix DNA-binding domain"/>
    <property type="match status" value="1"/>
</dbReference>
<organism evidence="9 10">
    <name type="scientific">Colocasia esculenta</name>
    <name type="common">Wild taro</name>
    <name type="synonym">Arum esculentum</name>
    <dbReference type="NCBI Taxonomy" id="4460"/>
    <lineage>
        <taxon>Eukaryota</taxon>
        <taxon>Viridiplantae</taxon>
        <taxon>Streptophyta</taxon>
        <taxon>Embryophyta</taxon>
        <taxon>Tracheophyta</taxon>
        <taxon>Spermatophyta</taxon>
        <taxon>Magnoliopsida</taxon>
        <taxon>Liliopsida</taxon>
        <taxon>Araceae</taxon>
        <taxon>Aroideae</taxon>
        <taxon>Colocasieae</taxon>
        <taxon>Colocasia</taxon>
    </lineage>
</organism>
<evidence type="ECO:0000256" key="2">
    <source>
        <dbReference type="ARBA" id="ARBA00023015"/>
    </source>
</evidence>
<dbReference type="AlphaFoldDB" id="A0A843XRF0"/>
<evidence type="ECO:0000313" key="10">
    <source>
        <dbReference type="Proteomes" id="UP000652761"/>
    </source>
</evidence>
<keyword evidence="2 5" id="KW-0805">Transcription regulation</keyword>
<comment type="subcellular location">
    <subcellularLocation>
        <location evidence="5">Nucleus</location>
    </subcellularLocation>
</comment>
<dbReference type="GO" id="GO:0003700">
    <property type="term" value="F:DNA-binding transcription factor activity"/>
    <property type="evidence" value="ECO:0007669"/>
    <property type="project" value="InterPro"/>
</dbReference>
<dbReference type="OrthoDB" id="1926382at2759"/>
<dbReference type="EMBL" id="NMUH01011392">
    <property type="protein sequence ID" value="MQM21671.1"/>
    <property type="molecule type" value="Genomic_DNA"/>
</dbReference>
<keyword evidence="10" id="KW-1185">Reference proteome</keyword>
<dbReference type="InterPro" id="IPR036638">
    <property type="entry name" value="HLH_DNA-bd_sf"/>
</dbReference>
<dbReference type="Proteomes" id="UP000652761">
    <property type="component" value="Unassembled WGS sequence"/>
</dbReference>
<evidence type="ECO:0000256" key="7">
    <source>
        <dbReference type="SAM" id="MobiDB-lite"/>
    </source>
</evidence>
<sequence>MEGLMYSCTSALEPYLPPHLLPAASTMATAFPVQPAPLMTFKHRLQLLLRALPDCWAYAIFWRASPADHAFAAGRRTVLAWGDGHLRAGAGGSRTSSSSNSNNNNDDYFLFGAEKKKVALLGDDGGSDVTSGEVVTDVEWFYLVSQARSFGIGDYTVPARAFAAGAHVWLTGGHELQVYGCERCREALLHGVSTLVCIPVADGVLELASPEMVGENWALVQQTRALLGHEPTLGGGNNNLMVATPAASAMTAVTTKPKKEDLLDSENSDSEGRRPRKKGRKNGSGGETPANHVEAERQRREKLNHRFYALRSVVPNVSRMDKASLLADAVTYIKELRARVEELEAELKHSAKNATFNVAASTAAAANGTACPSPGGGGEAGMEVVVRVVEGDAMVRVTSAEEAGGHPPARLMGALRDLDMRVHHASLTAVKGLMLQDVVARAPAGLQSEEGLRAALLAKLEQQT</sequence>
<evidence type="ECO:0000259" key="8">
    <source>
        <dbReference type="PROSITE" id="PS50888"/>
    </source>
</evidence>
<evidence type="ECO:0000256" key="4">
    <source>
        <dbReference type="ARBA" id="ARBA00023242"/>
    </source>
</evidence>
<feature type="domain" description="BHLH" evidence="8">
    <location>
        <begin position="287"/>
        <end position="336"/>
    </location>
</feature>
<dbReference type="InterPro" id="IPR025610">
    <property type="entry name" value="MYC/MYB_N"/>
</dbReference>
<dbReference type="Gene3D" id="4.10.280.10">
    <property type="entry name" value="Helix-loop-helix DNA-binding domain"/>
    <property type="match status" value="1"/>
</dbReference>
<feature type="coiled-coil region" evidence="6">
    <location>
        <begin position="326"/>
        <end position="353"/>
    </location>
</feature>
<dbReference type="InterPro" id="IPR011598">
    <property type="entry name" value="bHLH_dom"/>
</dbReference>
<dbReference type="GO" id="GO:0000976">
    <property type="term" value="F:transcription cis-regulatory region binding"/>
    <property type="evidence" value="ECO:0007669"/>
    <property type="project" value="TreeGrafter"/>
</dbReference>
<keyword evidence="4 5" id="KW-0539">Nucleus</keyword>
<proteinExistence type="inferred from homology"/>
<name>A0A843XRF0_COLES</name>
<comment type="similarity">
    <text evidence="1">Belongs to the bHLH protein family.</text>
</comment>
<protein>
    <recommendedName>
        <fullName evidence="5">Transcription factor</fullName>
        <shortName evidence="5">bHLH transcription factor</shortName>
    </recommendedName>
    <alternativeName>
        <fullName evidence="5">Basic helix-loop-helix protein</fullName>
    </alternativeName>
</protein>
<evidence type="ECO:0000256" key="3">
    <source>
        <dbReference type="ARBA" id="ARBA00023163"/>
    </source>
</evidence>
<dbReference type="PROSITE" id="PS50888">
    <property type="entry name" value="BHLH"/>
    <property type="match status" value="1"/>
</dbReference>
<dbReference type="InterPro" id="IPR045084">
    <property type="entry name" value="AIB/MYC-like"/>
</dbReference>
<keyword evidence="3 5" id="KW-0804">Transcription</keyword>
<reference evidence="9" key="1">
    <citation type="submission" date="2017-07" db="EMBL/GenBank/DDBJ databases">
        <title>Taro Niue Genome Assembly and Annotation.</title>
        <authorList>
            <person name="Atibalentja N."/>
            <person name="Keating K."/>
            <person name="Fields C.J."/>
        </authorList>
    </citation>
    <scope>NUCLEOTIDE SEQUENCE</scope>
    <source>
        <strain evidence="9">Niue_2</strain>
        <tissue evidence="9">Leaf</tissue>
    </source>
</reference>
<dbReference type="PANTHER" id="PTHR11514">
    <property type="entry name" value="MYC"/>
    <property type="match status" value="1"/>
</dbReference>
<keyword evidence="6" id="KW-0175">Coiled coil</keyword>
<evidence type="ECO:0000313" key="9">
    <source>
        <dbReference type="EMBL" id="MQM21671.1"/>
    </source>
</evidence>
<comment type="caution">
    <text evidence="9">The sequence shown here is derived from an EMBL/GenBank/DDBJ whole genome shotgun (WGS) entry which is preliminary data.</text>
</comment>
<evidence type="ECO:0000256" key="6">
    <source>
        <dbReference type="SAM" id="Coils"/>
    </source>
</evidence>
<dbReference type="GO" id="GO:0046983">
    <property type="term" value="F:protein dimerization activity"/>
    <property type="evidence" value="ECO:0007669"/>
    <property type="project" value="InterPro"/>
</dbReference>
<gene>
    <name evidence="9" type="ORF">Taro_054715</name>
</gene>
<dbReference type="Pfam" id="PF00010">
    <property type="entry name" value="HLH"/>
    <property type="match status" value="1"/>
</dbReference>
<feature type="region of interest" description="Disordered" evidence="7">
    <location>
        <begin position="251"/>
        <end position="298"/>
    </location>
</feature>
<dbReference type="SMART" id="SM00353">
    <property type="entry name" value="HLH"/>
    <property type="match status" value="1"/>
</dbReference>
<evidence type="ECO:0000256" key="1">
    <source>
        <dbReference type="ARBA" id="ARBA00005510"/>
    </source>
</evidence>
<dbReference type="Pfam" id="PF14215">
    <property type="entry name" value="bHLH-MYC_N"/>
    <property type="match status" value="1"/>
</dbReference>